<evidence type="ECO:0000313" key="2">
    <source>
        <dbReference type="Proteomes" id="UP001634394"/>
    </source>
</evidence>
<protein>
    <submittedName>
        <fullName evidence="1">Uncharacterized protein</fullName>
    </submittedName>
</protein>
<dbReference type="Proteomes" id="UP001634394">
    <property type="component" value="Unassembled WGS sequence"/>
</dbReference>
<keyword evidence="2" id="KW-1185">Reference proteome</keyword>
<sequence>RKDAAISSTVDLALKGGAFSVAIIVKKNVVEGVILVRRFVDVVGQIYVKVRAHDLVEAAYVSAVWLEWRMKV</sequence>
<dbReference type="EMBL" id="JBJQND010000002">
    <property type="protein sequence ID" value="KAL3887523.1"/>
    <property type="molecule type" value="Genomic_DNA"/>
</dbReference>
<dbReference type="AlphaFoldDB" id="A0ABD3XPZ3"/>
<feature type="non-terminal residue" evidence="1">
    <location>
        <position position="1"/>
    </location>
</feature>
<organism evidence="1 2">
    <name type="scientific">Sinanodonta woodiana</name>
    <name type="common">Chinese pond mussel</name>
    <name type="synonym">Anodonta woodiana</name>
    <dbReference type="NCBI Taxonomy" id="1069815"/>
    <lineage>
        <taxon>Eukaryota</taxon>
        <taxon>Metazoa</taxon>
        <taxon>Spiralia</taxon>
        <taxon>Lophotrochozoa</taxon>
        <taxon>Mollusca</taxon>
        <taxon>Bivalvia</taxon>
        <taxon>Autobranchia</taxon>
        <taxon>Heteroconchia</taxon>
        <taxon>Palaeoheterodonta</taxon>
        <taxon>Unionida</taxon>
        <taxon>Unionoidea</taxon>
        <taxon>Unionidae</taxon>
        <taxon>Unioninae</taxon>
        <taxon>Sinanodonta</taxon>
    </lineage>
</organism>
<feature type="non-terminal residue" evidence="1">
    <location>
        <position position="72"/>
    </location>
</feature>
<accession>A0ABD3XPZ3</accession>
<comment type="caution">
    <text evidence="1">The sequence shown here is derived from an EMBL/GenBank/DDBJ whole genome shotgun (WGS) entry which is preliminary data.</text>
</comment>
<reference evidence="1 2" key="1">
    <citation type="submission" date="2024-11" db="EMBL/GenBank/DDBJ databases">
        <title>Chromosome-level genome assembly of the freshwater bivalve Anodonta woodiana.</title>
        <authorList>
            <person name="Chen X."/>
        </authorList>
    </citation>
    <scope>NUCLEOTIDE SEQUENCE [LARGE SCALE GENOMIC DNA]</scope>
    <source>
        <strain evidence="1">MN2024</strain>
        <tissue evidence="1">Gills</tissue>
    </source>
</reference>
<name>A0ABD3XPZ3_SINWO</name>
<evidence type="ECO:0000313" key="1">
    <source>
        <dbReference type="EMBL" id="KAL3887523.1"/>
    </source>
</evidence>
<proteinExistence type="predicted"/>
<gene>
    <name evidence="1" type="ORF">ACJMK2_027464</name>
</gene>